<reference evidence="1" key="1">
    <citation type="submission" date="2022-10" db="EMBL/GenBank/DDBJ databases">
        <title>Luteolibacter sp. GHJ8, whole genome shotgun sequencing project.</title>
        <authorList>
            <person name="Zhao G."/>
            <person name="Shen L."/>
        </authorList>
    </citation>
    <scope>NUCLEOTIDE SEQUENCE</scope>
    <source>
        <strain evidence="1">GHJ8</strain>
    </source>
</reference>
<proteinExistence type="predicted"/>
<keyword evidence="2" id="KW-1185">Reference proteome</keyword>
<sequence length="98" mass="11263">MNLCLESPHFRKVVKPLDLSSHHDFEGDYLREGEAIAGERLHRDDCEIGDWVLAAGVPEWTTKTPRHLHLTADHPGRRLFVRGLRVSKGEPVDVWVRM</sequence>
<dbReference type="RefSeq" id="WP_264516182.1">
    <property type="nucleotide sequence ID" value="NZ_JAPDDR010000016.1"/>
</dbReference>
<dbReference type="EMBL" id="JAPDDR010000016">
    <property type="protein sequence ID" value="MCW1916602.1"/>
    <property type="molecule type" value="Genomic_DNA"/>
</dbReference>
<organism evidence="1 2">
    <name type="scientific">Luteolibacter rhizosphaerae</name>
    <dbReference type="NCBI Taxonomy" id="2989719"/>
    <lineage>
        <taxon>Bacteria</taxon>
        <taxon>Pseudomonadati</taxon>
        <taxon>Verrucomicrobiota</taxon>
        <taxon>Verrucomicrobiia</taxon>
        <taxon>Verrucomicrobiales</taxon>
        <taxon>Verrucomicrobiaceae</taxon>
        <taxon>Luteolibacter</taxon>
    </lineage>
</organism>
<comment type="caution">
    <text evidence="1">The sequence shown here is derived from an EMBL/GenBank/DDBJ whole genome shotgun (WGS) entry which is preliminary data.</text>
</comment>
<evidence type="ECO:0000313" key="2">
    <source>
        <dbReference type="Proteomes" id="UP001165653"/>
    </source>
</evidence>
<accession>A0ABT3G9T2</accession>
<protein>
    <recommendedName>
        <fullName evidence="3">MOSC domain-containing protein</fullName>
    </recommendedName>
</protein>
<gene>
    <name evidence="1" type="ORF">OJ996_23645</name>
</gene>
<evidence type="ECO:0000313" key="1">
    <source>
        <dbReference type="EMBL" id="MCW1916602.1"/>
    </source>
</evidence>
<evidence type="ECO:0008006" key="3">
    <source>
        <dbReference type="Google" id="ProtNLM"/>
    </source>
</evidence>
<dbReference type="Proteomes" id="UP001165653">
    <property type="component" value="Unassembled WGS sequence"/>
</dbReference>
<name>A0ABT3G9T2_9BACT</name>